<evidence type="ECO:0000256" key="3">
    <source>
        <dbReference type="ARBA" id="ARBA00022833"/>
    </source>
</evidence>
<feature type="transmembrane region" description="Helical" evidence="5">
    <location>
        <begin position="89"/>
        <end position="109"/>
    </location>
</feature>
<protein>
    <recommendedName>
        <fullName evidence="6">GRF-type domain-containing protein</fullName>
    </recommendedName>
</protein>
<dbReference type="OrthoDB" id="805194at2759"/>
<name>A0A2I0AXN4_9ASPA</name>
<proteinExistence type="predicted"/>
<keyword evidence="1" id="KW-0479">Metal-binding</keyword>
<keyword evidence="5" id="KW-0472">Membrane</keyword>
<evidence type="ECO:0000256" key="4">
    <source>
        <dbReference type="PROSITE-ProRule" id="PRU01343"/>
    </source>
</evidence>
<evidence type="ECO:0000313" key="7">
    <source>
        <dbReference type="EMBL" id="PKA60305.1"/>
    </source>
</evidence>
<dbReference type="PANTHER" id="PTHR33680:SF1">
    <property type="entry name" value="OS05G0489500 PROTEIN"/>
    <property type="match status" value="1"/>
</dbReference>
<reference evidence="7 8" key="1">
    <citation type="journal article" date="2017" name="Nature">
        <title>The Apostasia genome and the evolution of orchids.</title>
        <authorList>
            <person name="Zhang G.Q."/>
            <person name="Liu K.W."/>
            <person name="Li Z."/>
            <person name="Lohaus R."/>
            <person name="Hsiao Y.Y."/>
            <person name="Niu S.C."/>
            <person name="Wang J.Y."/>
            <person name="Lin Y.C."/>
            <person name="Xu Q."/>
            <person name="Chen L.J."/>
            <person name="Yoshida K."/>
            <person name="Fujiwara S."/>
            <person name="Wang Z.W."/>
            <person name="Zhang Y.Q."/>
            <person name="Mitsuda N."/>
            <person name="Wang M."/>
            <person name="Liu G.H."/>
            <person name="Pecoraro L."/>
            <person name="Huang H.X."/>
            <person name="Xiao X.J."/>
            <person name="Lin M."/>
            <person name="Wu X.Y."/>
            <person name="Wu W.L."/>
            <person name="Chen Y.Y."/>
            <person name="Chang S.B."/>
            <person name="Sakamoto S."/>
            <person name="Ohme-Takagi M."/>
            <person name="Yagi M."/>
            <person name="Zeng S.J."/>
            <person name="Shen C.Y."/>
            <person name="Yeh C.M."/>
            <person name="Luo Y.B."/>
            <person name="Tsai W.C."/>
            <person name="Van de Peer Y."/>
            <person name="Liu Z.J."/>
        </authorList>
    </citation>
    <scope>NUCLEOTIDE SEQUENCE [LARGE SCALE GENOMIC DNA]</scope>
    <source>
        <strain evidence="8">cv. Shenzhen</strain>
        <tissue evidence="7">Stem</tissue>
    </source>
</reference>
<keyword evidence="3" id="KW-0862">Zinc</keyword>
<dbReference type="PROSITE" id="PS51999">
    <property type="entry name" value="ZF_GRF"/>
    <property type="match status" value="1"/>
</dbReference>
<feature type="domain" description="GRF-type" evidence="6">
    <location>
        <begin position="21"/>
        <end position="64"/>
    </location>
</feature>
<evidence type="ECO:0000313" key="8">
    <source>
        <dbReference type="Proteomes" id="UP000236161"/>
    </source>
</evidence>
<dbReference type="PANTHER" id="PTHR33680">
    <property type="entry name" value="OS07G0190500 PROTEIN"/>
    <property type="match status" value="1"/>
</dbReference>
<sequence>MSSSYSYSSPNLNPANFHLQCECNRACGLYTCRKEGENQGRRFFRCQRYKTKDDCGFFKWADDTVHTTVDLKYQLMAQDARNKAEFQRLYNFLKFISAVVVFSAVWNIFYH</sequence>
<dbReference type="Pfam" id="PF06839">
    <property type="entry name" value="Zn_ribbon_GRF"/>
    <property type="match status" value="1"/>
</dbReference>
<dbReference type="Proteomes" id="UP000236161">
    <property type="component" value="Unassembled WGS sequence"/>
</dbReference>
<dbReference type="EMBL" id="KZ451939">
    <property type="protein sequence ID" value="PKA60305.1"/>
    <property type="molecule type" value="Genomic_DNA"/>
</dbReference>
<evidence type="ECO:0000256" key="1">
    <source>
        <dbReference type="ARBA" id="ARBA00022723"/>
    </source>
</evidence>
<evidence type="ECO:0000256" key="5">
    <source>
        <dbReference type="SAM" id="Phobius"/>
    </source>
</evidence>
<keyword evidence="5" id="KW-1133">Transmembrane helix</keyword>
<evidence type="ECO:0000259" key="6">
    <source>
        <dbReference type="PROSITE" id="PS51999"/>
    </source>
</evidence>
<dbReference type="AlphaFoldDB" id="A0A2I0AXN4"/>
<gene>
    <name evidence="7" type="ORF">AXF42_Ash008364</name>
</gene>
<organism evidence="7 8">
    <name type="scientific">Apostasia shenzhenica</name>
    <dbReference type="NCBI Taxonomy" id="1088818"/>
    <lineage>
        <taxon>Eukaryota</taxon>
        <taxon>Viridiplantae</taxon>
        <taxon>Streptophyta</taxon>
        <taxon>Embryophyta</taxon>
        <taxon>Tracheophyta</taxon>
        <taxon>Spermatophyta</taxon>
        <taxon>Magnoliopsida</taxon>
        <taxon>Liliopsida</taxon>
        <taxon>Asparagales</taxon>
        <taxon>Orchidaceae</taxon>
        <taxon>Apostasioideae</taxon>
        <taxon>Apostasia</taxon>
    </lineage>
</organism>
<keyword evidence="8" id="KW-1185">Reference proteome</keyword>
<evidence type="ECO:0000256" key="2">
    <source>
        <dbReference type="ARBA" id="ARBA00022771"/>
    </source>
</evidence>
<dbReference type="InterPro" id="IPR010666">
    <property type="entry name" value="Znf_GRF"/>
</dbReference>
<keyword evidence="5" id="KW-0812">Transmembrane</keyword>
<dbReference type="GO" id="GO:0008270">
    <property type="term" value="F:zinc ion binding"/>
    <property type="evidence" value="ECO:0007669"/>
    <property type="project" value="UniProtKB-KW"/>
</dbReference>
<keyword evidence="2 4" id="KW-0863">Zinc-finger</keyword>
<accession>A0A2I0AXN4</accession>